<dbReference type="EMBL" id="SJPF01000004">
    <property type="protein sequence ID" value="TWT31920.1"/>
    <property type="molecule type" value="Genomic_DNA"/>
</dbReference>
<organism evidence="3 4">
    <name type="scientific">Blastopirellula retiformator</name>
    <dbReference type="NCBI Taxonomy" id="2527970"/>
    <lineage>
        <taxon>Bacteria</taxon>
        <taxon>Pseudomonadati</taxon>
        <taxon>Planctomycetota</taxon>
        <taxon>Planctomycetia</taxon>
        <taxon>Pirellulales</taxon>
        <taxon>Pirellulaceae</taxon>
        <taxon>Blastopirellula</taxon>
    </lineage>
</organism>
<evidence type="ECO:0000313" key="3">
    <source>
        <dbReference type="EMBL" id="TWT31920.1"/>
    </source>
</evidence>
<name>A0A5C5V1T6_9BACT</name>
<keyword evidence="4" id="KW-1185">Reference proteome</keyword>
<feature type="transmembrane region" description="Helical" evidence="2">
    <location>
        <begin position="129"/>
        <end position="150"/>
    </location>
</feature>
<protein>
    <submittedName>
        <fullName evidence="3">Uncharacterized protein</fullName>
    </submittedName>
</protein>
<keyword evidence="2" id="KW-0812">Transmembrane</keyword>
<evidence type="ECO:0000256" key="1">
    <source>
        <dbReference type="SAM" id="MobiDB-lite"/>
    </source>
</evidence>
<dbReference type="RefSeq" id="WP_146434451.1">
    <property type="nucleotide sequence ID" value="NZ_SJPF01000004.1"/>
</dbReference>
<dbReference type="AlphaFoldDB" id="A0A5C5V1T6"/>
<proteinExistence type="predicted"/>
<gene>
    <name evidence="3" type="ORF">Enr8_38460</name>
</gene>
<feature type="region of interest" description="Disordered" evidence="1">
    <location>
        <begin position="1"/>
        <end position="25"/>
    </location>
</feature>
<evidence type="ECO:0000256" key="2">
    <source>
        <dbReference type="SAM" id="Phobius"/>
    </source>
</evidence>
<evidence type="ECO:0000313" key="4">
    <source>
        <dbReference type="Proteomes" id="UP000318878"/>
    </source>
</evidence>
<dbReference type="Proteomes" id="UP000318878">
    <property type="component" value="Unassembled WGS sequence"/>
</dbReference>
<reference evidence="3 4" key="1">
    <citation type="submission" date="2019-02" db="EMBL/GenBank/DDBJ databases">
        <title>Deep-cultivation of Planctomycetes and their phenomic and genomic characterization uncovers novel biology.</title>
        <authorList>
            <person name="Wiegand S."/>
            <person name="Jogler M."/>
            <person name="Boedeker C."/>
            <person name="Pinto D."/>
            <person name="Vollmers J."/>
            <person name="Rivas-Marin E."/>
            <person name="Kohn T."/>
            <person name="Peeters S.H."/>
            <person name="Heuer A."/>
            <person name="Rast P."/>
            <person name="Oberbeckmann S."/>
            <person name="Bunk B."/>
            <person name="Jeske O."/>
            <person name="Meyerdierks A."/>
            <person name="Storesund J.E."/>
            <person name="Kallscheuer N."/>
            <person name="Luecker S."/>
            <person name="Lage O.M."/>
            <person name="Pohl T."/>
            <person name="Merkel B.J."/>
            <person name="Hornburger P."/>
            <person name="Mueller R.-W."/>
            <person name="Bruemmer F."/>
            <person name="Labrenz M."/>
            <person name="Spormann A.M."/>
            <person name="Op Den Camp H."/>
            <person name="Overmann J."/>
            <person name="Amann R."/>
            <person name="Jetten M.S.M."/>
            <person name="Mascher T."/>
            <person name="Medema M.H."/>
            <person name="Devos D.P."/>
            <person name="Kaster A.-K."/>
            <person name="Ovreas L."/>
            <person name="Rohde M."/>
            <person name="Galperin M.Y."/>
            <person name="Jogler C."/>
        </authorList>
    </citation>
    <scope>NUCLEOTIDE SEQUENCE [LARGE SCALE GENOMIC DNA]</scope>
    <source>
        <strain evidence="3 4">Enr8</strain>
    </source>
</reference>
<accession>A0A5C5V1T6</accession>
<comment type="caution">
    <text evidence="3">The sequence shown here is derived from an EMBL/GenBank/DDBJ whole genome shotgun (WGS) entry which is preliminary data.</text>
</comment>
<dbReference type="OrthoDB" id="292442at2"/>
<keyword evidence="2" id="KW-0472">Membrane</keyword>
<keyword evidence="2" id="KW-1133">Transmembrane helix</keyword>
<sequence length="152" mass="16907">MTDSDPKMQAESSTSPSPAPLSQRRAWADWPTCPGCGKHRMTSCPACGEASEQFRLATAESQGAEPPPASLPILDLSEDDRYPHLVCPTCDDHFRPQFYQQCAWCGHDFEDGQPVVVAQAAQEMSHREWWTVWGLIGLAIGTLVWFAFVLNR</sequence>